<dbReference type="PANTHER" id="PTHR42731:SF1">
    <property type="entry name" value="RADICAL SAM DOMAIN PROTEIN"/>
    <property type="match status" value="1"/>
</dbReference>
<dbReference type="GO" id="GO:0051536">
    <property type="term" value="F:iron-sulfur cluster binding"/>
    <property type="evidence" value="ECO:0007669"/>
    <property type="project" value="InterPro"/>
</dbReference>
<dbReference type="SUPFAM" id="SSF102114">
    <property type="entry name" value="Radical SAM enzymes"/>
    <property type="match status" value="1"/>
</dbReference>
<evidence type="ECO:0000313" key="4">
    <source>
        <dbReference type="Proteomes" id="UP000250918"/>
    </source>
</evidence>
<dbReference type="AlphaFoldDB" id="A0A855WZI7"/>
<dbReference type="Pfam" id="PF10105">
    <property type="entry name" value="DUF2344"/>
    <property type="match status" value="1"/>
</dbReference>
<dbReference type="CDD" id="cd01335">
    <property type="entry name" value="Radical_SAM"/>
    <property type="match status" value="1"/>
</dbReference>
<dbReference type="PANTHER" id="PTHR42731">
    <property type="entry name" value="SLL1084 PROTEIN"/>
    <property type="match status" value="1"/>
</dbReference>
<comment type="caution">
    <text evidence="3">The sequence shown here is derived from an EMBL/GenBank/DDBJ whole genome shotgun (WGS) entry which is preliminary data.</text>
</comment>
<proteinExistence type="predicted"/>
<accession>A0A855WZI7</accession>
<organism evidence="3 4">
    <name type="scientific">candidate division GN15 bacterium</name>
    <dbReference type="NCBI Taxonomy" id="2072418"/>
    <lineage>
        <taxon>Bacteria</taxon>
        <taxon>candidate division GN15</taxon>
    </lineage>
</organism>
<feature type="domain" description="Radical SAM core" evidence="2">
    <location>
        <begin position="244"/>
        <end position="476"/>
    </location>
</feature>
<dbReference type="InterPro" id="IPR006638">
    <property type="entry name" value="Elp3/MiaA/NifB-like_rSAM"/>
</dbReference>
<reference evidence="3 4" key="1">
    <citation type="journal article" date="2018" name="ISME J.">
        <title>A methanotrophic archaeon couples anaerobic oxidation of methane to Fe(III) reduction.</title>
        <authorList>
            <person name="Cai C."/>
            <person name="Leu A.O."/>
            <person name="Xie G.J."/>
            <person name="Guo J."/>
            <person name="Feng Y."/>
            <person name="Zhao J.X."/>
            <person name="Tyson G.W."/>
            <person name="Yuan Z."/>
            <person name="Hu S."/>
        </authorList>
    </citation>
    <scope>NUCLEOTIDE SEQUENCE [LARGE SCALE GENOMIC DNA]</scope>
    <source>
        <strain evidence="3">FeB_12</strain>
    </source>
</reference>
<dbReference type="InterPro" id="IPR045784">
    <property type="entry name" value="Radical_SAM_N2"/>
</dbReference>
<dbReference type="InterPro" id="IPR018768">
    <property type="entry name" value="DUF2344"/>
</dbReference>
<dbReference type="NCBIfam" id="TIGR03936">
    <property type="entry name" value="sam_1_link_chp"/>
    <property type="match status" value="1"/>
</dbReference>
<dbReference type="InterPro" id="IPR058240">
    <property type="entry name" value="rSAM_sf"/>
</dbReference>
<dbReference type="PROSITE" id="PS51918">
    <property type="entry name" value="RADICAL_SAM"/>
    <property type="match status" value="1"/>
</dbReference>
<evidence type="ECO:0000256" key="1">
    <source>
        <dbReference type="SAM" id="MobiDB-lite"/>
    </source>
</evidence>
<dbReference type="InterPro" id="IPR007197">
    <property type="entry name" value="rSAM"/>
</dbReference>
<protein>
    <submittedName>
        <fullName evidence="3">TIGR03960 family radical SAM protein</fullName>
    </submittedName>
</protein>
<name>A0A855WZI7_9BACT</name>
<dbReference type="SFLD" id="SFLDG01082">
    <property type="entry name" value="B12-binding_domain_containing"/>
    <property type="match status" value="1"/>
</dbReference>
<evidence type="ECO:0000313" key="3">
    <source>
        <dbReference type="EMBL" id="PWB71249.1"/>
    </source>
</evidence>
<evidence type="ECO:0000259" key="2">
    <source>
        <dbReference type="PROSITE" id="PS51918"/>
    </source>
</evidence>
<dbReference type="Pfam" id="PF04055">
    <property type="entry name" value="Radical_SAM"/>
    <property type="match status" value="1"/>
</dbReference>
<dbReference type="InterPro" id="IPR023404">
    <property type="entry name" value="rSAM_horseshoe"/>
</dbReference>
<dbReference type="EMBL" id="PQAP01000120">
    <property type="protein sequence ID" value="PWB71249.1"/>
    <property type="molecule type" value="Genomic_DNA"/>
</dbReference>
<dbReference type="GO" id="GO:0003824">
    <property type="term" value="F:catalytic activity"/>
    <property type="evidence" value="ECO:0007669"/>
    <property type="project" value="InterPro"/>
</dbReference>
<dbReference type="SFLD" id="SFLDS00029">
    <property type="entry name" value="Radical_SAM"/>
    <property type="match status" value="1"/>
</dbReference>
<dbReference type="SMART" id="SM00729">
    <property type="entry name" value="Elp3"/>
    <property type="match status" value="1"/>
</dbReference>
<feature type="region of interest" description="Disordered" evidence="1">
    <location>
        <begin position="582"/>
        <end position="606"/>
    </location>
</feature>
<dbReference type="InterPro" id="IPR023862">
    <property type="entry name" value="CHP03960_rSAM"/>
</dbReference>
<dbReference type="Pfam" id="PF19864">
    <property type="entry name" value="Radical_SAM_N2"/>
    <property type="match status" value="1"/>
</dbReference>
<sequence length="834" mass="94263">MFQMKELLTQKFFPFIVKPGRYAGGEIGQIVKDPAGRLSYLHCYPDKYELGHSYMGLQILYHLVNKDDRFLCERAFAVDRDAEEVMRREGIPLFSLESWRPAKEFDAIGFTLVDETVYTNMLNMIDLAGIPIRSRDRSDSDPIVMAGGPSAYNPEPIAEFVDLFFVGDGEEGLLEILALLIQLRGQSRKARLHTLAEKVESVYVPSIHSDPVYEGRSPVRVKARAIQHLKPEYYPQQPIVPLIETVHNHLGVEIMRGCPQGCRFCMAGAIYRPVRLRNRNDLLQQIEAELGNTGYDEVALMSLSATDYPELEALTMTLANRLEPQRVSINLPSLRPGSVSPSLFDAVKRVRKSGLTIAPEAGTERLRLFIRKDFPDAAIYDTARLAFERGWMTIKLYFMIGLPTETDEDVVGIAGICRTVSQISQEFPGRRTINVTLSPFIPKPHTPFQWDEMVPRDVFEQRITLIKRNLRVNNVNLKINQPNLAIYTAIIGRGGRDMAAVIETAFRNGCRFEGWSEEFRYDAWMEALKQHGLDPQALLRPIPFSATLPWSHIEKGVSVEHLMAERQRTSMQLRDFVPHATAKAEGESGETGLEFGRGKKKVPSRNVAAPTKNRVRIRWGKSSRYRYMSHLDNLRLLERAIRRARLPVAYSQGFNPSMKLSFGPPLPLGFTSEAEYVDITLEVNLMPYMIDALRRTLPEGITLDDARIVLGKNASLSASLNRVEYSVPIDCWENHAPLAKNIEKLMSAETLTIERQGKETTKSVDLRPAIFGLQFEAGSLLMTLGIGDAGYARPDEVAELLHEGLRYPSAGMPFHRKAIYRVETDGRRIDPMDI</sequence>
<gene>
    <name evidence="3" type="ORF">C3F09_08095</name>
</gene>
<dbReference type="Gene3D" id="3.80.30.20">
    <property type="entry name" value="tm_1862 like domain"/>
    <property type="match status" value="1"/>
</dbReference>
<dbReference type="Proteomes" id="UP000250918">
    <property type="component" value="Unassembled WGS sequence"/>
</dbReference>
<dbReference type="NCBIfam" id="TIGR03960">
    <property type="entry name" value="rSAM_fuse_unch"/>
    <property type="match status" value="1"/>
</dbReference>